<gene>
    <name evidence="1" type="ORF">PXEA_LOCUS3807</name>
</gene>
<reference evidence="1" key="1">
    <citation type="submission" date="2018-11" db="EMBL/GenBank/DDBJ databases">
        <authorList>
            <consortium name="Pathogen Informatics"/>
        </authorList>
    </citation>
    <scope>NUCLEOTIDE SEQUENCE</scope>
</reference>
<name>A0A3S5B1B5_9PLAT</name>
<protein>
    <submittedName>
        <fullName evidence="1">Uncharacterized protein</fullName>
    </submittedName>
</protein>
<accession>A0A3S5B1B5</accession>
<comment type="caution">
    <text evidence="1">The sequence shown here is derived from an EMBL/GenBank/DDBJ whole genome shotgun (WGS) entry which is preliminary data.</text>
</comment>
<evidence type="ECO:0000313" key="1">
    <source>
        <dbReference type="EMBL" id="VEL10367.1"/>
    </source>
</evidence>
<sequence>MQQADWLQARPNHMLPGRWSIATGQMCFPTPSRWHGDPLAPFSRDQLGLLPTMQYEERCAIRSHHLAHGDRRGCGCGDTRSGWFTFWASVRVCVFC</sequence>
<evidence type="ECO:0000313" key="2">
    <source>
        <dbReference type="Proteomes" id="UP000784294"/>
    </source>
</evidence>
<dbReference type="Proteomes" id="UP000784294">
    <property type="component" value="Unassembled WGS sequence"/>
</dbReference>
<dbReference type="AlphaFoldDB" id="A0A3S5B1B5"/>
<dbReference type="EMBL" id="CAAALY010008808">
    <property type="protein sequence ID" value="VEL10367.1"/>
    <property type="molecule type" value="Genomic_DNA"/>
</dbReference>
<organism evidence="1 2">
    <name type="scientific">Protopolystoma xenopodis</name>
    <dbReference type="NCBI Taxonomy" id="117903"/>
    <lineage>
        <taxon>Eukaryota</taxon>
        <taxon>Metazoa</taxon>
        <taxon>Spiralia</taxon>
        <taxon>Lophotrochozoa</taxon>
        <taxon>Platyhelminthes</taxon>
        <taxon>Monogenea</taxon>
        <taxon>Polyopisthocotylea</taxon>
        <taxon>Polystomatidea</taxon>
        <taxon>Polystomatidae</taxon>
        <taxon>Protopolystoma</taxon>
    </lineage>
</organism>
<keyword evidence="2" id="KW-1185">Reference proteome</keyword>
<proteinExistence type="predicted"/>